<feature type="chain" id="PRO_5034317781" evidence="1">
    <location>
        <begin position="36"/>
        <end position="278"/>
    </location>
</feature>
<protein>
    <submittedName>
        <fullName evidence="2">Uncharacterized protein</fullName>
    </submittedName>
</protein>
<dbReference type="GeneID" id="93682108"/>
<dbReference type="EMBL" id="JAEMWV010000003">
    <property type="protein sequence ID" value="MBN8251552.1"/>
    <property type="molecule type" value="Genomic_DNA"/>
</dbReference>
<reference evidence="2" key="1">
    <citation type="submission" date="2020-12" db="EMBL/GenBank/DDBJ databases">
        <title>PHA producing bacteria isolated from mangrove.</title>
        <authorList>
            <person name="Zheng W."/>
            <person name="Yu S."/>
            <person name="Huang Y."/>
        </authorList>
    </citation>
    <scope>NUCLEOTIDE SEQUENCE</scope>
    <source>
        <strain evidence="2">GN22-4</strain>
    </source>
</reference>
<evidence type="ECO:0000313" key="2">
    <source>
        <dbReference type="EMBL" id="MBN8251552.1"/>
    </source>
</evidence>
<evidence type="ECO:0000313" key="3">
    <source>
        <dbReference type="Proteomes" id="UP000664578"/>
    </source>
</evidence>
<accession>A0A8I1SLB3</accession>
<keyword evidence="1" id="KW-0732">Signal</keyword>
<proteinExistence type="predicted"/>
<gene>
    <name evidence="2" type="ORF">JF537_08175</name>
</gene>
<dbReference type="Proteomes" id="UP000664578">
    <property type="component" value="Unassembled WGS sequence"/>
</dbReference>
<evidence type="ECO:0000256" key="1">
    <source>
        <dbReference type="SAM" id="SignalP"/>
    </source>
</evidence>
<dbReference type="RefSeq" id="WP_206782440.1">
    <property type="nucleotide sequence ID" value="NZ_CM125968.1"/>
</dbReference>
<dbReference type="AlphaFoldDB" id="A0A8I1SLB3"/>
<name>A0A8I1SLB3_9BACI</name>
<comment type="caution">
    <text evidence="2">The sequence shown here is derived from an EMBL/GenBank/DDBJ whole genome shotgun (WGS) entry which is preliminary data.</text>
</comment>
<organism evidence="2 3">
    <name type="scientific">Priestia flexa</name>
    <dbReference type="NCBI Taxonomy" id="86664"/>
    <lineage>
        <taxon>Bacteria</taxon>
        <taxon>Bacillati</taxon>
        <taxon>Bacillota</taxon>
        <taxon>Bacilli</taxon>
        <taxon>Bacillales</taxon>
        <taxon>Bacillaceae</taxon>
        <taxon>Priestia</taxon>
    </lineage>
</organism>
<feature type="signal peptide" evidence="1">
    <location>
        <begin position="1"/>
        <end position="35"/>
    </location>
</feature>
<sequence>MRFLYIFSRSSPTSLTVSGALGVSLLFGIGSSASAEEQNDGKISVENREENLVNYLKDVPEKTDINSAIDNYLEEHSVELKVTNTEEADNTSLDNVEDVTEYIDEQIDEGNFRAYDVNDDTQLIFTDSDTFFVSETEEGTEEPASDSELTSSNTLMMAAAATSSKKKHVYNSYTAKNWTGLTLWKAYVSGWFTYNGTKVTAKEVYSYLKRGNVSVWNISMLKSGGKSISTKTAELYVQGNASWGYYIAGQGITMQEKFVKVYLRGDSKGNVYKYRTIK</sequence>